<dbReference type="GO" id="GO:0005886">
    <property type="term" value="C:plasma membrane"/>
    <property type="evidence" value="ECO:0007669"/>
    <property type="project" value="UniProtKB-SubCell"/>
</dbReference>
<evidence type="ECO:0000313" key="4">
    <source>
        <dbReference type="EMBL" id="PAE09254.1"/>
    </source>
</evidence>
<dbReference type="PANTHER" id="PTHR43833:SF9">
    <property type="entry name" value="POTASSIUM CHANNEL PROTEIN YUGO-RELATED"/>
    <property type="match status" value="1"/>
</dbReference>
<feature type="transmembrane region" description="Helical" evidence="2">
    <location>
        <begin position="67"/>
        <end position="89"/>
    </location>
</feature>
<dbReference type="GO" id="GO:0006813">
    <property type="term" value="P:potassium ion transport"/>
    <property type="evidence" value="ECO:0007669"/>
    <property type="project" value="InterPro"/>
</dbReference>
<dbReference type="Proteomes" id="UP000216475">
    <property type="component" value="Unassembled WGS sequence"/>
</dbReference>
<dbReference type="PRINTS" id="PR00169">
    <property type="entry name" value="KCHANNEL"/>
</dbReference>
<dbReference type="PROSITE" id="PS51201">
    <property type="entry name" value="RCK_N"/>
    <property type="match status" value="1"/>
</dbReference>
<dbReference type="AlphaFoldDB" id="A0A268HHA5"/>
<proteinExistence type="predicted"/>
<sequence length="385" mass="44273">MIPARINSFYLPDWLLQVPFQPCCCQFIQPFSSCPFKACEYTYTNKKSRRDSMVTQFLRRFYFRLPIFVRLFSTILVVMVLFGICMRHIEPKQFPTYFDGIWWAFVTASTVGYGDLIPETLYGKILAIFLILSGAGLVTFSLTTIAAGTVKYTQDLSKGLTEFKGSNHIIIIGWNERTRTLLEKLNEKHPEQSVVLIDQSLTMLPYREHTLHFIRGDASEDKTLQKANIQYAKTAIITANAGKNEKQIDYMTILTAIALRGNNPNLHIVAEVLTHSQKENLRRAGADVVIRSNDFVSTLFFHEVYHKEKKSHLELLLHFLKEQEIRSISLPSELAGKSFFEASRYFARKEKTAIGYMRGETIDMSPDFQEPMLQEDSIITLQHIE</sequence>
<dbReference type="PANTHER" id="PTHR43833">
    <property type="entry name" value="POTASSIUM CHANNEL PROTEIN 2-RELATED-RELATED"/>
    <property type="match status" value="1"/>
</dbReference>
<dbReference type="InterPro" id="IPR013099">
    <property type="entry name" value="K_chnl_dom"/>
</dbReference>
<dbReference type="InterPro" id="IPR036291">
    <property type="entry name" value="NAD(P)-bd_dom_sf"/>
</dbReference>
<dbReference type="InterPro" id="IPR050721">
    <property type="entry name" value="Trk_Ktr_HKT_K-transport"/>
</dbReference>
<comment type="subcellular location">
    <subcellularLocation>
        <location evidence="1">Cell membrane</location>
        <topology evidence="1">Multi-pass membrane protein</topology>
    </subcellularLocation>
</comment>
<organism evidence="4 5">
    <name type="scientific">Terribacillus saccharophilus</name>
    <dbReference type="NCBI Taxonomy" id="361277"/>
    <lineage>
        <taxon>Bacteria</taxon>
        <taxon>Bacillati</taxon>
        <taxon>Bacillota</taxon>
        <taxon>Bacilli</taxon>
        <taxon>Bacillales</taxon>
        <taxon>Bacillaceae</taxon>
        <taxon>Terribacillus</taxon>
    </lineage>
</organism>
<dbReference type="InterPro" id="IPR003148">
    <property type="entry name" value="RCK_N"/>
</dbReference>
<dbReference type="SUPFAM" id="SSF51735">
    <property type="entry name" value="NAD(P)-binding Rossmann-fold domains"/>
    <property type="match status" value="1"/>
</dbReference>
<keyword evidence="2" id="KW-0472">Membrane</keyword>
<feature type="domain" description="RCK N-terminal" evidence="3">
    <location>
        <begin position="166"/>
        <end position="290"/>
    </location>
</feature>
<dbReference type="Pfam" id="PF02254">
    <property type="entry name" value="TrkA_N"/>
    <property type="match status" value="1"/>
</dbReference>
<feature type="transmembrane region" description="Helical" evidence="2">
    <location>
        <begin position="125"/>
        <end position="148"/>
    </location>
</feature>
<accession>A0A268HHA5</accession>
<evidence type="ECO:0000313" key="5">
    <source>
        <dbReference type="Proteomes" id="UP000216475"/>
    </source>
</evidence>
<evidence type="ECO:0000259" key="3">
    <source>
        <dbReference type="PROSITE" id="PS51201"/>
    </source>
</evidence>
<dbReference type="Pfam" id="PF07885">
    <property type="entry name" value="Ion_trans_2"/>
    <property type="match status" value="1"/>
</dbReference>
<dbReference type="Gene3D" id="3.40.50.720">
    <property type="entry name" value="NAD(P)-binding Rossmann-like Domain"/>
    <property type="match status" value="1"/>
</dbReference>
<feature type="transmembrane region" description="Helical" evidence="2">
    <location>
        <begin position="101"/>
        <end position="118"/>
    </location>
</feature>
<evidence type="ECO:0000256" key="1">
    <source>
        <dbReference type="ARBA" id="ARBA00004651"/>
    </source>
</evidence>
<name>A0A268HHA5_9BACI</name>
<keyword evidence="2" id="KW-1133">Transmembrane helix</keyword>
<keyword evidence="2" id="KW-0812">Transmembrane</keyword>
<reference evidence="4 5" key="1">
    <citation type="submission" date="2017-07" db="EMBL/GenBank/DDBJ databases">
        <title>Isolation and whole genome analysis of endospore-forming bacteria from heroin.</title>
        <authorList>
            <person name="Kalinowski J."/>
            <person name="Ahrens B."/>
            <person name="Al-Dilaimi A."/>
            <person name="Winkler A."/>
            <person name="Wibberg D."/>
            <person name="Schleenbecker U."/>
            <person name="Ruckert C."/>
            <person name="Wolfel R."/>
            <person name="Grass G."/>
        </authorList>
    </citation>
    <scope>NUCLEOTIDE SEQUENCE [LARGE SCALE GENOMIC DNA]</scope>
    <source>
        <strain evidence="4 5">7509</strain>
    </source>
</reference>
<evidence type="ECO:0000256" key="2">
    <source>
        <dbReference type="SAM" id="Phobius"/>
    </source>
</evidence>
<dbReference type="EMBL" id="NPBH01000010">
    <property type="protein sequence ID" value="PAE09254.1"/>
    <property type="molecule type" value="Genomic_DNA"/>
</dbReference>
<dbReference type="SUPFAM" id="SSF81324">
    <property type="entry name" value="Voltage-gated potassium channels"/>
    <property type="match status" value="1"/>
</dbReference>
<protein>
    <recommendedName>
        <fullName evidence="3">RCK N-terminal domain-containing protein</fullName>
    </recommendedName>
</protein>
<gene>
    <name evidence="4" type="ORF">CHI12_02905</name>
</gene>
<dbReference type="Gene3D" id="1.10.287.70">
    <property type="match status" value="1"/>
</dbReference>
<comment type="caution">
    <text evidence="4">The sequence shown here is derived from an EMBL/GenBank/DDBJ whole genome shotgun (WGS) entry which is preliminary data.</text>
</comment>